<reference evidence="2 3" key="1">
    <citation type="submission" date="2023-02" db="EMBL/GenBank/DDBJ databases">
        <title>Genome sequence of Lentisphaera profundi SAORIC-696.</title>
        <authorList>
            <person name="Kim e."/>
            <person name="Cho J.-C."/>
            <person name="Choi A."/>
            <person name="Kang I."/>
        </authorList>
    </citation>
    <scope>NUCLEOTIDE SEQUENCE [LARGE SCALE GENOMIC DNA]</scope>
    <source>
        <strain evidence="2 3">SAORIC-696</strain>
    </source>
</reference>
<dbReference type="Gene3D" id="3.30.70.1320">
    <property type="entry name" value="Multidrug efflux transporter AcrB pore domain like"/>
    <property type="match status" value="1"/>
</dbReference>
<feature type="transmembrane region" description="Helical" evidence="1">
    <location>
        <begin position="479"/>
        <end position="502"/>
    </location>
</feature>
<accession>A0ABY7VT08</accession>
<evidence type="ECO:0000313" key="2">
    <source>
        <dbReference type="EMBL" id="WDE95919.1"/>
    </source>
</evidence>
<keyword evidence="3" id="KW-1185">Reference proteome</keyword>
<evidence type="ECO:0000256" key="1">
    <source>
        <dbReference type="SAM" id="Phobius"/>
    </source>
</evidence>
<dbReference type="RefSeq" id="WP_274149806.1">
    <property type="nucleotide sequence ID" value="NZ_CP117811.1"/>
</dbReference>
<evidence type="ECO:0000313" key="3">
    <source>
        <dbReference type="Proteomes" id="UP001214250"/>
    </source>
</evidence>
<dbReference type="PRINTS" id="PR00702">
    <property type="entry name" value="ACRIFLAVINRP"/>
</dbReference>
<feature type="transmembrane region" description="Helical" evidence="1">
    <location>
        <begin position="364"/>
        <end position="384"/>
    </location>
</feature>
<feature type="transmembrane region" description="Helical" evidence="1">
    <location>
        <begin position="924"/>
        <end position="945"/>
    </location>
</feature>
<dbReference type="Gene3D" id="3.30.70.1430">
    <property type="entry name" value="Multidrug efflux transporter AcrB pore domain"/>
    <property type="match status" value="2"/>
</dbReference>
<keyword evidence="1" id="KW-0812">Transmembrane</keyword>
<feature type="transmembrane region" description="Helical" evidence="1">
    <location>
        <begin position="538"/>
        <end position="555"/>
    </location>
</feature>
<proteinExistence type="predicted"/>
<protein>
    <submittedName>
        <fullName evidence="2">Efflux RND transporter permease subunit</fullName>
    </submittedName>
</protein>
<dbReference type="EMBL" id="CP117811">
    <property type="protein sequence ID" value="WDE95919.1"/>
    <property type="molecule type" value="Genomic_DNA"/>
</dbReference>
<keyword evidence="1" id="KW-0472">Membrane</keyword>
<dbReference type="SUPFAM" id="SSF82693">
    <property type="entry name" value="Multidrug efflux transporter AcrB pore domain, PN1, PN2, PC1 and PC2 subdomains"/>
    <property type="match status" value="3"/>
</dbReference>
<gene>
    <name evidence="2" type="ORF">PQO03_09350</name>
</gene>
<dbReference type="PANTHER" id="PTHR32063:SF4">
    <property type="entry name" value="SLR6043 PROTEIN"/>
    <property type="match status" value="1"/>
</dbReference>
<dbReference type="InterPro" id="IPR027463">
    <property type="entry name" value="AcrB_DN_DC_subdom"/>
</dbReference>
<dbReference type="SUPFAM" id="SSF82866">
    <property type="entry name" value="Multidrug efflux transporter AcrB transmembrane domain"/>
    <property type="match status" value="2"/>
</dbReference>
<dbReference type="PANTHER" id="PTHR32063">
    <property type="match status" value="1"/>
</dbReference>
<name>A0ABY7VT08_9BACT</name>
<feature type="transmembrane region" description="Helical" evidence="1">
    <location>
        <begin position="1004"/>
        <end position="1030"/>
    </location>
</feature>
<organism evidence="2 3">
    <name type="scientific">Lentisphaera profundi</name>
    <dbReference type="NCBI Taxonomy" id="1658616"/>
    <lineage>
        <taxon>Bacteria</taxon>
        <taxon>Pseudomonadati</taxon>
        <taxon>Lentisphaerota</taxon>
        <taxon>Lentisphaeria</taxon>
        <taxon>Lentisphaerales</taxon>
        <taxon>Lentisphaeraceae</taxon>
        <taxon>Lentisphaera</taxon>
    </lineage>
</organism>
<dbReference type="Pfam" id="PF00873">
    <property type="entry name" value="ACR_tran"/>
    <property type="match status" value="1"/>
</dbReference>
<dbReference type="InterPro" id="IPR001036">
    <property type="entry name" value="Acrflvin-R"/>
</dbReference>
<dbReference type="Proteomes" id="UP001214250">
    <property type="component" value="Chromosome 1"/>
</dbReference>
<feature type="transmembrane region" description="Helical" evidence="1">
    <location>
        <begin position="972"/>
        <end position="992"/>
    </location>
</feature>
<sequence length="1049" mass="114238">MLNKIISFALKNRIFVVCAALLISGAGFFIAKDMPIDVLPDLNRPTVVIMTEAHAMVPEDVEQLVTLPLEQILNGATGVENVMSTSGLGLSVIKVQFAWGTDIYRNRQIVMEKLPLAKSRLPAGIEPIMAPISSIMGQIQIIGINSKSGKHSPSDIRALADYQIKYDLLSIPGVSKVIIGGGSAKQLQAIIDAEKLRSFGVSILDVETAITKNNANSSGAFINLGTKAPAITVRGFIKSKEDLEKVVVKADDLRPVLLKDVATVQFGPSAIKIGEAGINGTPGVLMVIMKQPGYDTVKLTEQIEERLKMLSSSLDSDLEINTELFKQSIFIERAIDNVMEAVRDGGIMVVIILFIFLMNWRITFITLTAIPLSMALTVLVFSIFDVSINTMTLGGIAVAIGALVDDAIVDVENVFRRLKENHLKDISLRENALSVIFKASSEVRKPIVIGTLLVMVVYLPLFFLTGMEGKLFTPIGASYIISVLASLFVSLTVTPVLCYFLLPNSLSKSSDKETFVVRTLKVIVAKVIAVSIRRAKTVLVLLVIALGISIAFLLTRGTQFLPPFNEGVAQVNLVLPPDTGLDTSNAYGLRLEKLLTGINGIKNVTRRTGRSEGDEHAEGVNTSEIIISFDPKVERQPEDIIAEIRQEIDAEFPGVAYAIDQPLAHLLSAMLSGVKAQVAVKIFGPDLNILRSLAKDVEQVLKPVDGVKDLIVEPQVLIPNISIEPKRDSLALHSLSVDDVGKTVELSLGGETVSRFIQGQFTYPIILRLKEENRQSLDDIRNLYVRKDNGELIRLADLADVKQTLSSNNIKHENVGRRIIVQHNVAGRSLGEVVADVDVALESVRERIKGLKGYSLRISGQFEAQRKATKRILLLSIVSLLCMVLILYMHFKSINLSLQVMISIPMAFLGAVTYLAISKQTLSVATLVGLISLGGIAARNAILLLDHYIHLCRKEQIKFTPELIIQAGQERMVPVIMTALTSGIALIPLALAPGQPGKEILYPVATVIIGGLISSTILEFIVSPAAFWLFGKKAAEKTADPEKIDFDFK</sequence>
<keyword evidence="1" id="KW-1133">Transmembrane helix</keyword>
<feature type="transmembrane region" description="Helical" evidence="1">
    <location>
        <begin position="872"/>
        <end position="891"/>
    </location>
</feature>
<dbReference type="Gene3D" id="1.20.1640.10">
    <property type="entry name" value="Multidrug efflux transporter AcrB transmembrane domain"/>
    <property type="match status" value="2"/>
</dbReference>
<dbReference type="Gene3D" id="3.30.70.1440">
    <property type="entry name" value="Multidrug efflux transporter AcrB pore domain"/>
    <property type="match status" value="1"/>
</dbReference>
<dbReference type="SUPFAM" id="SSF82714">
    <property type="entry name" value="Multidrug efflux transporter AcrB TolC docking domain, DN and DC subdomains"/>
    <property type="match status" value="2"/>
</dbReference>
<dbReference type="Gene3D" id="3.30.2090.10">
    <property type="entry name" value="Multidrug efflux transporter AcrB TolC docking domain, DN and DC subdomains"/>
    <property type="match status" value="2"/>
</dbReference>
<feature type="transmembrane region" description="Helical" evidence="1">
    <location>
        <begin position="897"/>
        <end position="917"/>
    </location>
</feature>
<feature type="transmembrane region" description="Helical" evidence="1">
    <location>
        <begin position="447"/>
        <end position="467"/>
    </location>
</feature>